<dbReference type="InterPro" id="IPR029068">
    <property type="entry name" value="Glyas_Bleomycin-R_OHBP_Dase"/>
</dbReference>
<dbReference type="RefSeq" id="WP_091644569.1">
    <property type="nucleotide sequence ID" value="NZ_FOEG01000005.1"/>
</dbReference>
<feature type="signal peptide" evidence="1">
    <location>
        <begin position="1"/>
        <end position="23"/>
    </location>
</feature>
<evidence type="ECO:0000313" key="3">
    <source>
        <dbReference type="Proteomes" id="UP000199657"/>
    </source>
</evidence>
<organism evidence="2 3">
    <name type="scientific">Aquisalimonas asiatica</name>
    <dbReference type="NCBI Taxonomy" id="406100"/>
    <lineage>
        <taxon>Bacteria</taxon>
        <taxon>Pseudomonadati</taxon>
        <taxon>Pseudomonadota</taxon>
        <taxon>Gammaproteobacteria</taxon>
        <taxon>Chromatiales</taxon>
        <taxon>Ectothiorhodospiraceae</taxon>
        <taxon>Aquisalimonas</taxon>
    </lineage>
</organism>
<gene>
    <name evidence="2" type="ORF">SAMN04488052_105190</name>
</gene>
<accession>A0A1H8U5E1</accession>
<keyword evidence="1" id="KW-0732">Signal</keyword>
<evidence type="ECO:0008006" key="4">
    <source>
        <dbReference type="Google" id="ProtNLM"/>
    </source>
</evidence>
<dbReference type="SUPFAM" id="SSF54593">
    <property type="entry name" value="Glyoxalase/Bleomycin resistance protein/Dihydroxybiphenyl dioxygenase"/>
    <property type="match status" value="1"/>
</dbReference>
<keyword evidence="3" id="KW-1185">Reference proteome</keyword>
<proteinExistence type="predicted"/>
<sequence length="597" mass="66489">MGANPARALLGGLLALAALPVWADDACLTWPEANVRAETLREEGRDAEVESHPCPRTFHVVRVDLDDPDDRAAAMARLQEYDIDTEQVGTRGLWVGAFDTADDAEGRLLEMFELGYRNVVVTETETDVVRYRVVVTEPEEDEDDPDTFVFGEEDDADDAAEEDDDPLRWVTWRLDDLRLTTGYLPRSAQPVETYHDGTLSASVRWQPPGPWEYRAGARLDAQAQTSRRSSEDVGTAWATPDYTENWVRYRADWGRVTAGTQVVPWGTMDLQPPGDRLSVQDLTRGPLNPVDDARRASPSLRLERYGDVDIDVVLTPMFRPAELPRSGTLWHPVDERRGRLLGVPDDPAVRALVREGSFDHEPRGRDQDPVGGIRLSRSGRALDWGLTVQSTRSSAPYYALSDNALEALQAELPDSEDAAVAAAAAADGDTFEARHPRSVIAGGDLALDAGGVTWRLEGVWSSAEPATRADDFSYVTRRGVEWAAGAEFFPGDRDLRVSLELTGEHLLNAGNVIDPTRTYQLGGEVEQPWDRERWHTRMRFNLGLDRSDLYLNPELAWSARDDSEVVLGAHYFRGADDTLGGYFEDHYMVTLGWRLTL</sequence>
<protein>
    <recommendedName>
        <fullName evidence="4">Sporulation related domain-containing protein</fullName>
    </recommendedName>
</protein>
<dbReference type="STRING" id="406100.SAMN04488052_105190"/>
<name>A0A1H8U5E1_9GAMM</name>
<reference evidence="2 3" key="1">
    <citation type="submission" date="2016-10" db="EMBL/GenBank/DDBJ databases">
        <authorList>
            <person name="de Groot N.N."/>
        </authorList>
    </citation>
    <scope>NUCLEOTIDE SEQUENCE [LARGE SCALE GENOMIC DNA]</scope>
    <source>
        <strain evidence="2 3">CGMCC 1.6291</strain>
    </source>
</reference>
<evidence type="ECO:0000256" key="1">
    <source>
        <dbReference type="SAM" id="SignalP"/>
    </source>
</evidence>
<feature type="chain" id="PRO_5011617156" description="Sporulation related domain-containing protein" evidence="1">
    <location>
        <begin position="24"/>
        <end position="597"/>
    </location>
</feature>
<dbReference type="EMBL" id="FOEG01000005">
    <property type="protein sequence ID" value="SEO98375.1"/>
    <property type="molecule type" value="Genomic_DNA"/>
</dbReference>
<evidence type="ECO:0000313" key="2">
    <source>
        <dbReference type="EMBL" id="SEO98375.1"/>
    </source>
</evidence>
<dbReference type="OrthoDB" id="9769143at2"/>
<dbReference type="Proteomes" id="UP000199657">
    <property type="component" value="Unassembled WGS sequence"/>
</dbReference>
<dbReference type="AlphaFoldDB" id="A0A1H8U5E1"/>